<dbReference type="NCBIfam" id="TIGR03594">
    <property type="entry name" value="GTPase_EngA"/>
    <property type="match status" value="1"/>
</dbReference>
<dbReference type="CDD" id="cd01894">
    <property type="entry name" value="EngA1"/>
    <property type="match status" value="1"/>
</dbReference>
<keyword evidence="5 8" id="KW-0547">Nucleotide-binding</keyword>
<comment type="subunit">
    <text evidence="8">Associates with the 50S ribosomal subunit.</text>
</comment>
<comment type="similarity">
    <text evidence="1 8 9 10">Belongs to the TRAFAC class TrmE-Era-EngA-EngB-Septin-like GTPase superfamily. EngA (Der) GTPase family.</text>
</comment>
<evidence type="ECO:0000256" key="9">
    <source>
        <dbReference type="PROSITE-ProRule" id="PRU01049"/>
    </source>
</evidence>
<proteinExistence type="inferred from homology"/>
<evidence type="ECO:0000259" key="11">
    <source>
        <dbReference type="PROSITE" id="PS51712"/>
    </source>
</evidence>
<feature type="binding site" evidence="8">
    <location>
        <begin position="178"/>
        <end position="185"/>
    </location>
    <ligand>
        <name>GTP</name>
        <dbReference type="ChEBI" id="CHEBI:37565"/>
        <label>2</label>
    </ligand>
</feature>
<evidence type="ECO:0000256" key="5">
    <source>
        <dbReference type="ARBA" id="ARBA00022741"/>
    </source>
</evidence>
<dbReference type="EMBL" id="DSFP01000067">
    <property type="protein sequence ID" value="HEW46537.1"/>
    <property type="molecule type" value="Genomic_DNA"/>
</dbReference>
<dbReference type="PRINTS" id="PR00326">
    <property type="entry name" value="GTP1OBG"/>
</dbReference>
<dbReference type="InterPro" id="IPR005225">
    <property type="entry name" value="Small_GTP-bd"/>
</dbReference>
<feature type="domain" description="EngA-type G" evidence="11">
    <location>
        <begin position="2"/>
        <end position="165"/>
    </location>
</feature>
<dbReference type="Pfam" id="PF14714">
    <property type="entry name" value="KH_dom-like"/>
    <property type="match status" value="1"/>
</dbReference>
<sequence length="432" mass="49194">MADVLIVGRPNVGKSTLFNRLIKRRKSIVHDLPGVTRDMVEGIAHWRGKSFSVADTGGVLERGDEITEAIKRQVQKVLEGAKAIIFVVDGREGLTAGDEYLARLIYPYKDKVFVAVNKIDSQKLEDRVYEFYSLGFERLFPISAQHGRGVDELLDKLVEILPEEEERPLEGIKIAFLGRPNVGKSSLVNALLKEERVIVSPIPGTTRDAIEVPFSFEGKDFILVDTAGIRRRSKVEYGVEFFSVGRSIRAIELSDICCLVIDLSEGVTDQDKKIGGLIERRYKGCVIVGNKMDLIKANRKEVEAYLRKELSFLDYAPIVLTSAIKGQGVEDILRACELVWEDYNIQHKTSFINRAVEKVLREKHPPSQKGKEVKVYYAFQESTRPPTVVVFTNDPELWRKDYLRFFQRRLREHLKINYAPLRLILKGREEEG</sequence>
<feature type="binding site" evidence="8">
    <location>
        <begin position="225"/>
        <end position="229"/>
    </location>
    <ligand>
        <name>GTP</name>
        <dbReference type="ChEBI" id="CHEBI:37565"/>
        <label>2</label>
    </ligand>
</feature>
<dbReference type="InterPro" id="IPR015946">
    <property type="entry name" value="KH_dom-like_a/b"/>
</dbReference>
<dbReference type="GO" id="GO:0043022">
    <property type="term" value="F:ribosome binding"/>
    <property type="evidence" value="ECO:0007669"/>
    <property type="project" value="TreeGrafter"/>
</dbReference>
<evidence type="ECO:0000256" key="4">
    <source>
        <dbReference type="ARBA" id="ARBA00022737"/>
    </source>
</evidence>
<organism evidence="12">
    <name type="scientific">Hydrogenobacter sp</name>
    <dbReference type="NCBI Taxonomy" id="2152829"/>
    <lineage>
        <taxon>Bacteria</taxon>
        <taxon>Pseudomonadati</taxon>
        <taxon>Aquificota</taxon>
        <taxon>Aquificia</taxon>
        <taxon>Aquificales</taxon>
        <taxon>Aquificaceae</taxon>
        <taxon>Hydrogenobacter</taxon>
    </lineage>
</organism>
<dbReference type="FunFam" id="3.40.50.300:FF:000057">
    <property type="entry name" value="GTPase Der"/>
    <property type="match status" value="1"/>
</dbReference>
<dbReference type="PROSITE" id="PS51712">
    <property type="entry name" value="G_ENGA"/>
    <property type="match status" value="2"/>
</dbReference>
<dbReference type="InterPro" id="IPR016484">
    <property type="entry name" value="GTPase_Der"/>
</dbReference>
<dbReference type="PANTHER" id="PTHR43834">
    <property type="entry name" value="GTPASE DER"/>
    <property type="match status" value="1"/>
</dbReference>
<evidence type="ECO:0000256" key="1">
    <source>
        <dbReference type="ARBA" id="ARBA00008279"/>
    </source>
</evidence>
<name>A0A7C2VBR6_9AQUI</name>
<evidence type="ECO:0000256" key="8">
    <source>
        <dbReference type="HAMAP-Rule" id="MF_00195"/>
    </source>
</evidence>
<reference evidence="12" key="1">
    <citation type="journal article" date="2020" name="mSystems">
        <title>Genome- and Community-Level Interaction Insights into Carbon Utilization and Element Cycling Functions of Hydrothermarchaeota in Hydrothermal Sediment.</title>
        <authorList>
            <person name="Zhou Z."/>
            <person name="Liu Y."/>
            <person name="Xu W."/>
            <person name="Pan J."/>
            <person name="Luo Z.H."/>
            <person name="Li M."/>
        </authorList>
    </citation>
    <scope>NUCLEOTIDE SEQUENCE [LARGE SCALE GENOMIC DNA]</scope>
    <source>
        <strain evidence="12">SpSt-132</strain>
    </source>
</reference>
<dbReference type="Gene3D" id="3.40.50.300">
    <property type="entry name" value="P-loop containing nucleotide triphosphate hydrolases"/>
    <property type="match status" value="2"/>
</dbReference>
<comment type="function">
    <text evidence="8 10">GTPase that plays an essential role in the late steps of ribosome biogenesis.</text>
</comment>
<dbReference type="FunFam" id="3.30.300.20:FF:000004">
    <property type="entry name" value="GTPase Der"/>
    <property type="match status" value="1"/>
</dbReference>
<accession>A0A7C2VBR6</accession>
<keyword evidence="4 10" id="KW-0677">Repeat</keyword>
<dbReference type="SUPFAM" id="SSF52540">
    <property type="entry name" value="P-loop containing nucleoside triphosphate hydrolases"/>
    <property type="match status" value="2"/>
</dbReference>
<evidence type="ECO:0000256" key="3">
    <source>
        <dbReference type="ARBA" id="ARBA00022517"/>
    </source>
</evidence>
<dbReference type="PIRSF" id="PIRSF006485">
    <property type="entry name" value="GTP-binding_EngA"/>
    <property type="match status" value="1"/>
</dbReference>
<dbReference type="HAMAP" id="MF_00195">
    <property type="entry name" value="GTPase_Der"/>
    <property type="match status" value="1"/>
</dbReference>
<dbReference type="CDD" id="cd01895">
    <property type="entry name" value="EngA2"/>
    <property type="match status" value="1"/>
</dbReference>
<dbReference type="Gene3D" id="3.30.300.20">
    <property type="match status" value="1"/>
</dbReference>
<gene>
    <name evidence="8" type="primary">der</name>
    <name evidence="12" type="ORF">ENO47_07740</name>
</gene>
<evidence type="ECO:0000256" key="6">
    <source>
        <dbReference type="ARBA" id="ARBA00023134"/>
    </source>
</evidence>
<evidence type="ECO:0000313" key="12">
    <source>
        <dbReference type="EMBL" id="HEW46537.1"/>
    </source>
</evidence>
<dbReference type="NCBIfam" id="TIGR00231">
    <property type="entry name" value="small_GTP"/>
    <property type="match status" value="2"/>
</dbReference>
<protein>
    <recommendedName>
        <fullName evidence="2 8">GTPase Der</fullName>
    </recommendedName>
    <alternativeName>
        <fullName evidence="7 8">GTP-binding protein EngA</fullName>
    </alternativeName>
</protein>
<dbReference type="InterPro" id="IPR006073">
    <property type="entry name" value="GTP-bd"/>
</dbReference>
<feature type="binding site" evidence="8">
    <location>
        <begin position="8"/>
        <end position="15"/>
    </location>
    <ligand>
        <name>GTP</name>
        <dbReference type="ChEBI" id="CHEBI:37565"/>
        <label>1</label>
    </ligand>
</feature>
<feature type="binding site" evidence="8">
    <location>
        <begin position="290"/>
        <end position="293"/>
    </location>
    <ligand>
        <name>GTP</name>
        <dbReference type="ChEBI" id="CHEBI:37565"/>
        <label>2</label>
    </ligand>
</feature>
<dbReference type="InterPro" id="IPR032859">
    <property type="entry name" value="KH_dom-like"/>
</dbReference>
<dbReference type="GO" id="GO:0005525">
    <property type="term" value="F:GTP binding"/>
    <property type="evidence" value="ECO:0007669"/>
    <property type="project" value="UniProtKB-UniRule"/>
</dbReference>
<feature type="binding site" evidence="8">
    <location>
        <begin position="55"/>
        <end position="59"/>
    </location>
    <ligand>
        <name>GTP</name>
        <dbReference type="ChEBI" id="CHEBI:37565"/>
        <label>1</label>
    </ligand>
</feature>
<dbReference type="FunFam" id="3.40.50.300:FF:000040">
    <property type="entry name" value="GTPase Der"/>
    <property type="match status" value="1"/>
</dbReference>
<keyword evidence="6 8" id="KW-0342">GTP-binding</keyword>
<dbReference type="InterPro" id="IPR031166">
    <property type="entry name" value="G_ENGA"/>
</dbReference>
<feature type="domain" description="EngA-type G" evidence="11">
    <location>
        <begin position="172"/>
        <end position="344"/>
    </location>
</feature>
<evidence type="ECO:0000256" key="2">
    <source>
        <dbReference type="ARBA" id="ARBA00020953"/>
    </source>
</evidence>
<dbReference type="InterPro" id="IPR027417">
    <property type="entry name" value="P-loop_NTPase"/>
</dbReference>
<feature type="binding site" evidence="8">
    <location>
        <begin position="117"/>
        <end position="120"/>
    </location>
    <ligand>
        <name>GTP</name>
        <dbReference type="ChEBI" id="CHEBI:37565"/>
        <label>1</label>
    </ligand>
</feature>
<keyword evidence="3 8" id="KW-0690">Ribosome biogenesis</keyword>
<evidence type="ECO:0000256" key="10">
    <source>
        <dbReference type="RuleBase" id="RU004481"/>
    </source>
</evidence>
<dbReference type="AlphaFoldDB" id="A0A7C2VBR6"/>
<dbReference type="PANTHER" id="PTHR43834:SF6">
    <property type="entry name" value="GTPASE DER"/>
    <property type="match status" value="1"/>
</dbReference>
<evidence type="ECO:0000256" key="7">
    <source>
        <dbReference type="ARBA" id="ARBA00032345"/>
    </source>
</evidence>
<dbReference type="Pfam" id="PF01926">
    <property type="entry name" value="MMR_HSR1"/>
    <property type="match status" value="2"/>
</dbReference>
<dbReference type="GO" id="GO:0042254">
    <property type="term" value="P:ribosome biogenesis"/>
    <property type="evidence" value="ECO:0007669"/>
    <property type="project" value="UniProtKB-KW"/>
</dbReference>
<comment type="caution">
    <text evidence="12">The sequence shown here is derived from an EMBL/GenBank/DDBJ whole genome shotgun (WGS) entry which is preliminary data.</text>
</comment>